<dbReference type="AlphaFoldDB" id="A0A167NNK0"/>
<name>A0A167NNK0_CALVF</name>
<sequence>MRAIMGFWPRSVMAEDTLTSASPCSRRQSKPTRSTLTAQTIWQVALEPLLLSIRLSVPASHVIQRYTLSLPVLLHESVRGR</sequence>
<evidence type="ECO:0000313" key="1">
    <source>
        <dbReference type="EMBL" id="KZO97900.1"/>
    </source>
</evidence>
<evidence type="ECO:0000313" key="2">
    <source>
        <dbReference type="Proteomes" id="UP000076738"/>
    </source>
</evidence>
<organism evidence="1 2">
    <name type="scientific">Calocera viscosa (strain TUFC12733)</name>
    <dbReference type="NCBI Taxonomy" id="1330018"/>
    <lineage>
        <taxon>Eukaryota</taxon>
        <taxon>Fungi</taxon>
        <taxon>Dikarya</taxon>
        <taxon>Basidiomycota</taxon>
        <taxon>Agaricomycotina</taxon>
        <taxon>Dacrymycetes</taxon>
        <taxon>Dacrymycetales</taxon>
        <taxon>Dacrymycetaceae</taxon>
        <taxon>Calocera</taxon>
    </lineage>
</organism>
<reference evidence="1 2" key="1">
    <citation type="journal article" date="2016" name="Mol. Biol. Evol.">
        <title>Comparative Genomics of Early-Diverging Mushroom-Forming Fungi Provides Insights into the Origins of Lignocellulose Decay Capabilities.</title>
        <authorList>
            <person name="Nagy L.G."/>
            <person name="Riley R."/>
            <person name="Tritt A."/>
            <person name="Adam C."/>
            <person name="Daum C."/>
            <person name="Floudas D."/>
            <person name="Sun H."/>
            <person name="Yadav J.S."/>
            <person name="Pangilinan J."/>
            <person name="Larsson K.H."/>
            <person name="Matsuura K."/>
            <person name="Barry K."/>
            <person name="Labutti K."/>
            <person name="Kuo R."/>
            <person name="Ohm R.A."/>
            <person name="Bhattacharya S.S."/>
            <person name="Shirouzu T."/>
            <person name="Yoshinaga Y."/>
            <person name="Martin F.M."/>
            <person name="Grigoriev I.V."/>
            <person name="Hibbett D.S."/>
        </authorList>
    </citation>
    <scope>NUCLEOTIDE SEQUENCE [LARGE SCALE GENOMIC DNA]</scope>
    <source>
        <strain evidence="1 2">TUFC12733</strain>
    </source>
</reference>
<gene>
    <name evidence="1" type="ORF">CALVIDRAFT_63816</name>
</gene>
<accession>A0A167NNK0</accession>
<keyword evidence="2" id="KW-1185">Reference proteome</keyword>
<proteinExistence type="predicted"/>
<dbReference type="EMBL" id="KV417278">
    <property type="protein sequence ID" value="KZO97900.1"/>
    <property type="molecule type" value="Genomic_DNA"/>
</dbReference>
<protein>
    <submittedName>
        <fullName evidence="1">Uncharacterized protein</fullName>
    </submittedName>
</protein>
<dbReference type="Proteomes" id="UP000076738">
    <property type="component" value="Unassembled WGS sequence"/>
</dbReference>